<organism evidence="1 2">
    <name type="scientific">Spirosoma telluris</name>
    <dbReference type="NCBI Taxonomy" id="2183553"/>
    <lineage>
        <taxon>Bacteria</taxon>
        <taxon>Pseudomonadati</taxon>
        <taxon>Bacteroidota</taxon>
        <taxon>Cytophagia</taxon>
        <taxon>Cytophagales</taxon>
        <taxon>Cytophagaceae</taxon>
        <taxon>Spirosoma</taxon>
    </lineage>
</organism>
<dbReference type="EMBL" id="QLII01000001">
    <property type="protein sequence ID" value="RAI78095.1"/>
    <property type="molecule type" value="Genomic_DNA"/>
</dbReference>
<accession>A0A327NTQ2</accession>
<gene>
    <name evidence="1" type="ORF">HMF3257_35600</name>
</gene>
<protein>
    <recommendedName>
        <fullName evidence="3">DUF1398 domain-containing protein</fullName>
    </recommendedName>
</protein>
<name>A0A327NTQ2_9BACT</name>
<dbReference type="Proteomes" id="UP000249016">
    <property type="component" value="Unassembled WGS sequence"/>
</dbReference>
<dbReference type="SUPFAM" id="SSF160419">
    <property type="entry name" value="YdfO-like"/>
    <property type="match status" value="1"/>
</dbReference>
<proteinExistence type="predicted"/>
<evidence type="ECO:0000313" key="1">
    <source>
        <dbReference type="EMBL" id="RAI78095.1"/>
    </source>
</evidence>
<dbReference type="InterPro" id="IPR036696">
    <property type="entry name" value="YdfO-like_sf"/>
</dbReference>
<dbReference type="Pfam" id="PF07166">
    <property type="entry name" value="DUF1398"/>
    <property type="match status" value="1"/>
</dbReference>
<reference evidence="1 2" key="1">
    <citation type="submission" date="2018-06" db="EMBL/GenBank/DDBJ databases">
        <title>Spirosoma sp. HMF3257 Genome sequencing and assembly.</title>
        <authorList>
            <person name="Kang H."/>
            <person name="Cha I."/>
            <person name="Kim H."/>
            <person name="Kang J."/>
            <person name="Joh K."/>
        </authorList>
    </citation>
    <scope>NUCLEOTIDE SEQUENCE [LARGE SCALE GENOMIC DNA]</scope>
    <source>
        <strain evidence="1 2">HMF3257</strain>
    </source>
</reference>
<sequence>MSTEEVIKQAYATARNYPDLAQKLVEAGIQSYTVEVSSSTILYRLANGKTLLHAREIEPRAIATVFDETDTIQAIRANQQGKTDYPQFMEGIAQAGVRFYDAILTGTNKRVIYVGIGGHYDETIPIA</sequence>
<comment type="caution">
    <text evidence="1">The sequence shown here is derived from an EMBL/GenBank/DDBJ whole genome shotgun (WGS) entry which is preliminary data.</text>
</comment>
<evidence type="ECO:0000313" key="2">
    <source>
        <dbReference type="Proteomes" id="UP000249016"/>
    </source>
</evidence>
<dbReference type="InterPro" id="IPR009833">
    <property type="entry name" value="DUF1398"/>
</dbReference>
<evidence type="ECO:0008006" key="3">
    <source>
        <dbReference type="Google" id="ProtNLM"/>
    </source>
</evidence>
<keyword evidence="2" id="KW-1185">Reference proteome</keyword>
<dbReference type="OrthoDB" id="1550456at2"/>
<dbReference type="AlphaFoldDB" id="A0A327NTQ2"/>
<dbReference type="RefSeq" id="WP_111349512.1">
    <property type="nucleotide sequence ID" value="NZ_QLII01000001.1"/>
</dbReference>
<dbReference type="Gene3D" id="3.30.1810.10">
    <property type="entry name" value="YdfO-like"/>
    <property type="match status" value="1"/>
</dbReference>